<feature type="transmembrane region" description="Helical" evidence="1">
    <location>
        <begin position="6"/>
        <end position="27"/>
    </location>
</feature>
<dbReference type="Proteomes" id="UP000779508">
    <property type="component" value="Unassembled WGS sequence"/>
</dbReference>
<evidence type="ECO:0000313" key="2">
    <source>
        <dbReference type="EMBL" id="MBU5677124.1"/>
    </source>
</evidence>
<keyword evidence="1" id="KW-1133">Transmembrane helix</keyword>
<keyword evidence="1" id="KW-0812">Transmembrane</keyword>
<dbReference type="RefSeq" id="WP_216417613.1">
    <property type="nucleotide sequence ID" value="NZ_JAHLQK010000004.1"/>
</dbReference>
<protein>
    <recommendedName>
        <fullName evidence="4">DUF948 domain-containing protein</fullName>
    </recommendedName>
</protein>
<evidence type="ECO:0000313" key="3">
    <source>
        <dbReference type="Proteomes" id="UP000779508"/>
    </source>
</evidence>
<organism evidence="2 3">
    <name type="scientific">Alkaliphilus flagellatus</name>
    <dbReference type="NCBI Taxonomy" id="2841507"/>
    <lineage>
        <taxon>Bacteria</taxon>
        <taxon>Bacillati</taxon>
        <taxon>Bacillota</taxon>
        <taxon>Clostridia</taxon>
        <taxon>Peptostreptococcales</taxon>
        <taxon>Natronincolaceae</taxon>
        <taxon>Alkaliphilus</taxon>
    </lineage>
</organism>
<gene>
    <name evidence="2" type="ORF">KQI88_11950</name>
</gene>
<evidence type="ECO:0000256" key="1">
    <source>
        <dbReference type="SAM" id="Phobius"/>
    </source>
</evidence>
<reference evidence="2 3" key="1">
    <citation type="submission" date="2021-06" db="EMBL/GenBank/DDBJ databases">
        <authorList>
            <person name="Sun Q."/>
            <person name="Li D."/>
        </authorList>
    </citation>
    <scope>NUCLEOTIDE SEQUENCE [LARGE SCALE GENOMIC DNA]</scope>
    <source>
        <strain evidence="2 3">MSJ-5</strain>
    </source>
</reference>
<evidence type="ECO:0008006" key="4">
    <source>
        <dbReference type="Google" id="ProtNLM"/>
    </source>
</evidence>
<keyword evidence="1" id="KW-0472">Membrane</keyword>
<accession>A0ABS6G3R7</accession>
<dbReference type="EMBL" id="JAHLQK010000004">
    <property type="protein sequence ID" value="MBU5677124.1"/>
    <property type="molecule type" value="Genomic_DNA"/>
</dbReference>
<comment type="caution">
    <text evidence="2">The sequence shown here is derived from an EMBL/GenBank/DDBJ whole genome shotgun (WGS) entry which is preliminary data.</text>
</comment>
<proteinExistence type="predicted"/>
<keyword evidence="3" id="KW-1185">Reference proteome</keyword>
<sequence length="133" mass="14565">MDAQITIGQLITVLFAIAGGGVLVVLFKTLANLNQIFSNINKIVQRNEVNIDSALNSLPNILANTEEITKSVNEEMQHVSGAIKAIEETVEYTASAAQVVTEDIVLPVKDILEILALVKSIFIKDKKKGWFEK</sequence>
<name>A0ABS6G3R7_9FIRM</name>